<feature type="domain" description="GED" evidence="4">
    <location>
        <begin position="606"/>
        <end position="697"/>
    </location>
</feature>
<feature type="compositionally biased region" description="Basic residues" evidence="3">
    <location>
        <begin position="778"/>
        <end position="787"/>
    </location>
</feature>
<dbReference type="InterPro" id="IPR000375">
    <property type="entry name" value="Dynamin_stalk"/>
</dbReference>
<dbReference type="GO" id="GO:0005525">
    <property type="term" value="F:GTP binding"/>
    <property type="evidence" value="ECO:0007669"/>
    <property type="project" value="InterPro"/>
</dbReference>
<evidence type="ECO:0000259" key="5">
    <source>
        <dbReference type="PROSITE" id="PS51718"/>
    </source>
</evidence>
<dbReference type="GO" id="GO:0005874">
    <property type="term" value="C:microtubule"/>
    <property type="evidence" value="ECO:0007669"/>
    <property type="project" value="TreeGrafter"/>
</dbReference>
<dbReference type="InterPro" id="IPR020850">
    <property type="entry name" value="GED_dom"/>
</dbReference>
<dbReference type="GO" id="GO:0048312">
    <property type="term" value="P:intracellular distribution of mitochondria"/>
    <property type="evidence" value="ECO:0007669"/>
    <property type="project" value="TreeGrafter"/>
</dbReference>
<dbReference type="InterPro" id="IPR030381">
    <property type="entry name" value="G_DYNAMIN_dom"/>
</dbReference>
<organism evidence="6 7">
    <name type="scientific">Emydomyces testavorans</name>
    <dbReference type="NCBI Taxonomy" id="2070801"/>
    <lineage>
        <taxon>Eukaryota</taxon>
        <taxon>Fungi</taxon>
        <taxon>Dikarya</taxon>
        <taxon>Ascomycota</taxon>
        <taxon>Pezizomycotina</taxon>
        <taxon>Eurotiomycetes</taxon>
        <taxon>Eurotiomycetidae</taxon>
        <taxon>Onygenales</taxon>
        <taxon>Nannizziopsiaceae</taxon>
        <taxon>Emydomyces</taxon>
    </lineage>
</organism>
<evidence type="ECO:0000256" key="2">
    <source>
        <dbReference type="ARBA" id="ARBA00023134"/>
    </source>
</evidence>
<evidence type="ECO:0000256" key="1">
    <source>
        <dbReference type="ARBA" id="ARBA00022741"/>
    </source>
</evidence>
<dbReference type="SUPFAM" id="SSF52540">
    <property type="entry name" value="P-loop containing nucleoside triphosphate hydrolases"/>
    <property type="match status" value="1"/>
</dbReference>
<keyword evidence="1" id="KW-0547">Nucleotide-binding</keyword>
<dbReference type="PANTHER" id="PTHR11566">
    <property type="entry name" value="DYNAMIN"/>
    <property type="match status" value="1"/>
</dbReference>
<dbReference type="EMBL" id="CP120629">
    <property type="protein sequence ID" value="WEW59424.1"/>
    <property type="molecule type" value="Genomic_DNA"/>
</dbReference>
<dbReference type="InterPro" id="IPR001401">
    <property type="entry name" value="Dynamin_GTPase"/>
</dbReference>
<dbReference type="GO" id="GO:0003924">
    <property type="term" value="F:GTPase activity"/>
    <property type="evidence" value="ECO:0007669"/>
    <property type="project" value="InterPro"/>
</dbReference>
<dbReference type="Proteomes" id="UP001219355">
    <property type="component" value="Chromosome 3"/>
</dbReference>
<dbReference type="GO" id="GO:0000266">
    <property type="term" value="P:mitochondrial fission"/>
    <property type="evidence" value="ECO:0007669"/>
    <property type="project" value="TreeGrafter"/>
</dbReference>
<keyword evidence="7" id="KW-1185">Reference proteome</keyword>
<evidence type="ECO:0000256" key="3">
    <source>
        <dbReference type="SAM" id="MobiDB-lite"/>
    </source>
</evidence>
<dbReference type="PANTHER" id="PTHR11566:SF149">
    <property type="entry name" value="GTPASE, PUTATIVE (AFU_ORTHOLOGUE AFUA_6G11890)-RELATED"/>
    <property type="match status" value="1"/>
</dbReference>
<protein>
    <recommendedName>
        <fullName evidence="8">Interferon-induced GTP-binding protein Mx</fullName>
    </recommendedName>
</protein>
<dbReference type="GO" id="GO:0016020">
    <property type="term" value="C:membrane"/>
    <property type="evidence" value="ECO:0007669"/>
    <property type="project" value="TreeGrafter"/>
</dbReference>
<dbReference type="PROSITE" id="PS51718">
    <property type="entry name" value="G_DYNAMIN_2"/>
    <property type="match status" value="1"/>
</dbReference>
<dbReference type="InterPro" id="IPR027417">
    <property type="entry name" value="P-loop_NTPase"/>
</dbReference>
<feature type="domain" description="Dynamin-type G" evidence="5">
    <location>
        <begin position="37"/>
        <end position="321"/>
    </location>
</feature>
<reference evidence="6" key="1">
    <citation type="submission" date="2023-03" db="EMBL/GenBank/DDBJ databases">
        <title>Emydomyces testavorans Genome Sequence.</title>
        <authorList>
            <person name="Hoyer L."/>
        </authorList>
    </citation>
    <scope>NUCLEOTIDE SEQUENCE</scope>
    <source>
        <strain evidence="6">16-2883</strain>
    </source>
</reference>
<dbReference type="GO" id="GO:0006897">
    <property type="term" value="P:endocytosis"/>
    <property type="evidence" value="ECO:0007669"/>
    <property type="project" value="TreeGrafter"/>
</dbReference>
<dbReference type="PROSITE" id="PS51388">
    <property type="entry name" value="GED"/>
    <property type="match status" value="1"/>
</dbReference>
<dbReference type="InterPro" id="IPR045063">
    <property type="entry name" value="Dynamin_N"/>
</dbReference>
<dbReference type="GO" id="GO:0016559">
    <property type="term" value="P:peroxisome fission"/>
    <property type="evidence" value="ECO:0007669"/>
    <property type="project" value="TreeGrafter"/>
</dbReference>
<dbReference type="PRINTS" id="PR00195">
    <property type="entry name" value="DYNAMIN"/>
</dbReference>
<keyword evidence="2" id="KW-0342">GTP-binding</keyword>
<dbReference type="InterPro" id="IPR022812">
    <property type="entry name" value="Dynamin"/>
</dbReference>
<dbReference type="GO" id="GO:0008017">
    <property type="term" value="F:microtubule binding"/>
    <property type="evidence" value="ECO:0007669"/>
    <property type="project" value="TreeGrafter"/>
</dbReference>
<gene>
    <name evidence="6" type="ORF">PRK78_004896</name>
</gene>
<dbReference type="Pfam" id="PF00350">
    <property type="entry name" value="Dynamin_N"/>
    <property type="match status" value="1"/>
</dbReference>
<evidence type="ECO:0000259" key="4">
    <source>
        <dbReference type="PROSITE" id="PS51388"/>
    </source>
</evidence>
<name>A0AAF0DIJ1_9EURO</name>
<dbReference type="GO" id="GO:0005739">
    <property type="term" value="C:mitochondrion"/>
    <property type="evidence" value="ECO:0007669"/>
    <property type="project" value="TreeGrafter"/>
</dbReference>
<dbReference type="Gene3D" id="3.40.50.300">
    <property type="entry name" value="P-loop containing nucleotide triphosphate hydrolases"/>
    <property type="match status" value="1"/>
</dbReference>
<evidence type="ECO:0008006" key="8">
    <source>
        <dbReference type="Google" id="ProtNLM"/>
    </source>
</evidence>
<sequence>MENGVNNAAPQILLQSKDHGELLNVIDLLRSQGINRYVNLPQVIVCGDQSSGKSSVLEAVSGIRFPTKENLCTRFATELILRRGYEEKATVEIIPGPERTEEEKAKLLAFNAPIADVADVPSIIEAAKEVMGLESDAKSISNDILRVEICGPKQSHLTLVDLPGVVHSETRQHSSSDVAMISSLVNSFMANRRSIILAVVSAKNDLANQIVTKLARNHDPKGLRTLGVITKPDMLHAGSENEQGFVSLARNQDVVFRLGWHVLRNRDYQTRNCTTEERDEQEKEFFSKGVWSSLPPSILGIGALKPRLSTVLRDQIISELPNLIEDVKQGIETCERNLAKLGESRSTIHEQRLHLIRISQSFTSLMQAAIDGVYSHDFFGDASSEQGYSHRLRAVIANILGDFSSDMRRKGQKRTIVDNDTTVNRHAFPPQVKRTDFIDEVRDLMKRSKGRELPGTFNPLIIGDLFYQQASPWEHIVQNYTGKVLEATKQFLKLALAYCSDDTTQQALLMEIIGPAMETYAEQLTTKIHEILQPHKKGHPITYNHYFTENIQKIRQEKNRRDMANNLRSFFNLETTNGCIDPLFEPDKLVDALTQETEYDMDRYAASEAICYMEAYYRVAMKMVVDNFAVLAIERCILEKLPNIFTPEVVLNLNEKTLQNIAAETEESKIERSRNLAKLESLRSGLHILTRLALRRGTETPKAEHSPLMAGQTDGEHFEAGVDTHFSSLDGWEPPQLRHAGIEDEIAPEPVPEELPVEPPQVAAWESPETTFWASGGKSKKKLKKGRPVAAKPWPETVLEGY</sequence>
<dbReference type="Pfam" id="PF01031">
    <property type="entry name" value="Dynamin_M"/>
    <property type="match status" value="1"/>
</dbReference>
<dbReference type="FunFam" id="3.40.50.300:FF:001425">
    <property type="entry name" value="Dynamin GTPase, putative"/>
    <property type="match status" value="1"/>
</dbReference>
<accession>A0AAF0DIJ1</accession>
<dbReference type="CDD" id="cd08771">
    <property type="entry name" value="DLP_1"/>
    <property type="match status" value="1"/>
</dbReference>
<feature type="region of interest" description="Disordered" evidence="3">
    <location>
        <begin position="773"/>
        <end position="802"/>
    </location>
</feature>
<proteinExistence type="predicted"/>
<evidence type="ECO:0000313" key="6">
    <source>
        <dbReference type="EMBL" id="WEW59424.1"/>
    </source>
</evidence>
<dbReference type="SMART" id="SM00053">
    <property type="entry name" value="DYNc"/>
    <property type="match status" value="1"/>
</dbReference>
<evidence type="ECO:0000313" key="7">
    <source>
        <dbReference type="Proteomes" id="UP001219355"/>
    </source>
</evidence>
<dbReference type="AlphaFoldDB" id="A0AAF0DIJ1"/>